<proteinExistence type="inferred from homology"/>
<comment type="function">
    <text evidence="1">Required for nuclear membrane fusion during karyogamy.</text>
</comment>
<dbReference type="PANTHER" id="PTHR28012:SF1">
    <property type="entry name" value="NUCLEAR FUSION PROTEIN KAR5"/>
    <property type="match status" value="1"/>
</dbReference>
<dbReference type="GO" id="GO:0048288">
    <property type="term" value="P:nuclear membrane fusion involved in karyogamy"/>
    <property type="evidence" value="ECO:0007669"/>
    <property type="project" value="InterPro"/>
</dbReference>
<dbReference type="OrthoDB" id="5311848at2759"/>
<dbReference type="GO" id="GO:0000742">
    <property type="term" value="P:karyogamy involved in conjugation with cellular fusion"/>
    <property type="evidence" value="ECO:0007669"/>
    <property type="project" value="InterPro"/>
</dbReference>
<accession>A0A136IZZ4</accession>
<evidence type="ECO:0000313" key="16">
    <source>
        <dbReference type="Proteomes" id="UP000070501"/>
    </source>
</evidence>
<reference evidence="16" key="1">
    <citation type="submission" date="2016-02" db="EMBL/GenBank/DDBJ databases">
        <title>Draft genome sequence of Microdochium bolleyi, a fungal endophyte of beachgrass.</title>
        <authorList>
            <consortium name="DOE Joint Genome Institute"/>
            <person name="David A.S."/>
            <person name="May G."/>
            <person name="Haridas S."/>
            <person name="Lim J."/>
            <person name="Wang M."/>
            <person name="Labutti K."/>
            <person name="Lipzen A."/>
            <person name="Barry K."/>
            <person name="Grigoriev I.V."/>
        </authorList>
    </citation>
    <scope>NUCLEOTIDE SEQUENCE [LARGE SCALE GENOMIC DNA]</scope>
    <source>
        <strain evidence="16">J235TASD1</strain>
    </source>
</reference>
<evidence type="ECO:0000256" key="5">
    <source>
        <dbReference type="ARBA" id="ARBA00022459"/>
    </source>
</evidence>
<evidence type="ECO:0000256" key="2">
    <source>
        <dbReference type="ARBA" id="ARBA00004126"/>
    </source>
</evidence>
<evidence type="ECO:0000256" key="11">
    <source>
        <dbReference type="ARBA" id="ARBA00023180"/>
    </source>
</evidence>
<protein>
    <recommendedName>
        <fullName evidence="17">Nuclear membrane fusion protein Kar5</fullName>
    </recommendedName>
</protein>
<keyword evidence="10" id="KW-0472">Membrane</keyword>
<organism evidence="15 16">
    <name type="scientific">Microdochium bolleyi</name>
    <dbReference type="NCBI Taxonomy" id="196109"/>
    <lineage>
        <taxon>Eukaryota</taxon>
        <taxon>Fungi</taxon>
        <taxon>Dikarya</taxon>
        <taxon>Ascomycota</taxon>
        <taxon>Pezizomycotina</taxon>
        <taxon>Sordariomycetes</taxon>
        <taxon>Xylariomycetidae</taxon>
        <taxon>Xylariales</taxon>
        <taxon>Microdochiaceae</taxon>
        <taxon>Microdochium</taxon>
    </lineage>
</organism>
<keyword evidence="6" id="KW-0812">Transmembrane</keyword>
<evidence type="ECO:0000256" key="14">
    <source>
        <dbReference type="SAM" id="SignalP"/>
    </source>
</evidence>
<evidence type="ECO:0000256" key="1">
    <source>
        <dbReference type="ARBA" id="ARBA00003389"/>
    </source>
</evidence>
<name>A0A136IZZ4_9PEZI</name>
<evidence type="ECO:0000256" key="6">
    <source>
        <dbReference type="ARBA" id="ARBA00022692"/>
    </source>
</evidence>
<evidence type="ECO:0000313" key="15">
    <source>
        <dbReference type="EMBL" id="KXJ90505.1"/>
    </source>
</evidence>
<dbReference type="EMBL" id="KQ964252">
    <property type="protein sequence ID" value="KXJ90505.1"/>
    <property type="molecule type" value="Genomic_DNA"/>
</dbReference>
<keyword evidence="7 14" id="KW-0732">Signal</keyword>
<evidence type="ECO:0000256" key="8">
    <source>
        <dbReference type="ARBA" id="ARBA00022824"/>
    </source>
</evidence>
<evidence type="ECO:0000256" key="13">
    <source>
        <dbReference type="SAM" id="MobiDB-lite"/>
    </source>
</evidence>
<evidence type="ECO:0000256" key="12">
    <source>
        <dbReference type="ARBA" id="ARBA00023242"/>
    </source>
</evidence>
<feature type="chain" id="PRO_5013334617" description="Nuclear membrane fusion protein Kar5" evidence="14">
    <location>
        <begin position="16"/>
        <end position="427"/>
    </location>
</feature>
<keyword evidence="12" id="KW-0539">Nucleus</keyword>
<evidence type="ECO:0008006" key="17">
    <source>
        <dbReference type="Google" id="ProtNLM"/>
    </source>
</evidence>
<keyword evidence="9" id="KW-1133">Transmembrane helix</keyword>
<keyword evidence="5" id="KW-0415">Karyogamy</keyword>
<keyword evidence="8" id="KW-0256">Endoplasmic reticulum</keyword>
<evidence type="ECO:0000256" key="10">
    <source>
        <dbReference type="ARBA" id="ARBA00023136"/>
    </source>
</evidence>
<sequence>MLFFYLLLLSQLGHCLHVGKGKAPTADYFPTGRNLHHDTASRETQNHSRFTNAAARASEEILALEGEPVCHTVAARFLSNNCQVLDGKDDATILTDSGRHIRDFLESYAVSLAICDLERGNKTVPDQCIKFRESSLTHIPIHDMAHLHVTSDEIQACLSTFATSAVVWGTYISHKQNALRFCEASLSENNRSQSLKLFQRVTQIMGTLASLFDHDWEQHLSEMFAAVQRALQEGLQHTNEYIVDTLYASLQGLARSAQDVEAGLQEMLHNLTAVAMQSQSEVHEEYRNAVRSFNQEASSAILSVAAEARASMVEMSKDFAATKSRMADLERSIQDTSALVESQSSRINDNNRNLLVAKKVTNHMNSELKNALASASEVNNSLKMEVWSLSSVTELFRRSAQHDTPKENVTATQNADRLQTHLRRRQS</sequence>
<dbReference type="InterPro" id="IPR007292">
    <property type="entry name" value="Nuclear_fusion_Kar5"/>
</dbReference>
<dbReference type="InParanoid" id="A0A136IZZ4"/>
<dbReference type="AlphaFoldDB" id="A0A136IZZ4"/>
<feature type="compositionally biased region" description="Polar residues" evidence="13">
    <location>
        <begin position="407"/>
        <end position="417"/>
    </location>
</feature>
<keyword evidence="11" id="KW-0325">Glycoprotein</keyword>
<evidence type="ECO:0000256" key="4">
    <source>
        <dbReference type="ARBA" id="ARBA00010473"/>
    </source>
</evidence>
<evidence type="ECO:0000256" key="9">
    <source>
        <dbReference type="ARBA" id="ARBA00022989"/>
    </source>
</evidence>
<keyword evidence="16" id="KW-1185">Reference proteome</keyword>
<evidence type="ECO:0000256" key="3">
    <source>
        <dbReference type="ARBA" id="ARBA00004586"/>
    </source>
</evidence>
<feature type="region of interest" description="Disordered" evidence="13">
    <location>
        <begin position="398"/>
        <end position="427"/>
    </location>
</feature>
<dbReference type="GO" id="GO:0031965">
    <property type="term" value="C:nuclear membrane"/>
    <property type="evidence" value="ECO:0007669"/>
    <property type="project" value="UniProtKB-SubCell"/>
</dbReference>
<comment type="subcellular location">
    <subcellularLocation>
        <location evidence="3">Endoplasmic reticulum membrane</location>
    </subcellularLocation>
    <subcellularLocation>
        <location evidence="2">Nucleus membrane</location>
    </subcellularLocation>
</comment>
<feature type="signal peptide" evidence="14">
    <location>
        <begin position="1"/>
        <end position="15"/>
    </location>
</feature>
<evidence type="ECO:0000256" key="7">
    <source>
        <dbReference type="ARBA" id="ARBA00022729"/>
    </source>
</evidence>
<dbReference type="Proteomes" id="UP000070501">
    <property type="component" value="Unassembled WGS sequence"/>
</dbReference>
<gene>
    <name evidence="15" type="ORF">Micbo1qcDRAFT_226459</name>
</gene>
<comment type="similarity">
    <text evidence="4">Belongs to the KAR5 family.</text>
</comment>
<dbReference type="GO" id="GO:0005789">
    <property type="term" value="C:endoplasmic reticulum membrane"/>
    <property type="evidence" value="ECO:0007669"/>
    <property type="project" value="UniProtKB-SubCell"/>
</dbReference>
<dbReference type="PANTHER" id="PTHR28012">
    <property type="entry name" value="NUCLEAR FUSION PROTEIN KAR5"/>
    <property type="match status" value="1"/>
</dbReference>